<dbReference type="PROSITE" id="PS50222">
    <property type="entry name" value="EF_HAND_2"/>
    <property type="match status" value="6"/>
</dbReference>
<dbReference type="SMART" id="SM00054">
    <property type="entry name" value="EFh"/>
    <property type="match status" value="8"/>
</dbReference>
<dbReference type="InterPro" id="IPR027038">
    <property type="entry name" value="RanGap"/>
</dbReference>
<dbReference type="InterPro" id="IPR002048">
    <property type="entry name" value="EF_hand_dom"/>
</dbReference>
<evidence type="ECO:0000256" key="2">
    <source>
        <dbReference type="ARBA" id="ARBA00022614"/>
    </source>
</evidence>
<dbReference type="GO" id="GO:0005096">
    <property type="term" value="F:GTPase activator activity"/>
    <property type="evidence" value="ECO:0007669"/>
    <property type="project" value="UniProtKB-KW"/>
</dbReference>
<sequence>MFGSGLAERLMAGLAEMADRSGLALSRLLYIQDVMREAMYRLGVGRKGVQGKTLTLDALFRTYDDDHTGRVDARELERAMRSDMGISSDDVTLAEIQALYAALDRDGSGAIDAHELIDFVQITPSAVRAIGHKIVAAAYTSSGVDLDVLLAKADRDKSGLIEFDEFCQFMRVTAKQPPAQMTDVDLRVLFDFLDADGSGSMSVDELSNFLHGEAAVCEGGGASARRARASGARRPAVGQRPQPLALTTQRRAAAAAARGTRRVANWSGSRAHARVTERIRAAAQRSNMPAERLEAVADLMRDAIYRVGVGTSGSGRQTTMRALFRLYDDDDTGELDVRELVRAVRHDMRLSPDDVSYGEIEGLVVALDADGLGSVSLDELLAFIQLTPGAIRKITYKLAAASYDLGGTNLAALFASADNDRSNSISASELLHVIRKRARVSAALLPDGDVRALHRLLDEDSSGQVELSELLEFLAAETRAIGEAEQQDADAAAKADAAAAADDASATDRAPRDDGDDDDERISEGEEEAEEAEVERTPEHILSVPNAQSSGPPGVKPGGALGARPLSVGTSSAGAGHVAAARDSPAKGGGKAHRSLATRGGVTLAAQRASAVRPSSSELEQASRARGAVILGLGATAASVAPLLAQGGAAGVRAFTAPAGAMRVGTINLTKRAPARSKRRPRAPVGPPPLPQPVAMYPPGVTKANLLALHRAMAVDAYIREQVGSPLDGAISELILEIGECALGGLRVSDWLAEPQRFLAQSLLRQRPAERLAQLEGAHLVRAHRLAAQAEARELGTAAPNAPAGAPPCLPRAASPRTSPCVLPDGSFDGRALSRAPGVELDEVVMVARASVLRSAILLPSLGPPAVRTVLGDSPTLSRLSYADDLSGAAIVDGLIDVLASSTTIAAIDALGASLTRADVRQLASAICASRSLVTLALPAARFDARARAARAGAHAQPAGARASRTHERERALEAAMIMQELSRGLSSCATLRAISLRSALLGDAGAIAIARALRRAPAIVRLDVSGCAIGDEGMEAIATLVGGFDVAAELDPETQNSAARAAARLALARTGGDGPPPRGASVRPDATPGARLVESRSGLIAHPGLTALDVSCNAHSLAGALALVNAIARDRDRSTAELTVAARAHWLDNFAAADVPAADVGGMPAANADAGAGAGGHGTVASDMPTGRRTAARSPDPLEPGPERTGPRLAELRWRARVLGERAGARAARRGASSSVLPRDRALLAAALGRALAGHSALFLLDLSGLIEVDVADLPDDADGARARAAAPAAAAAPVAGGERDAATLAVKGAPAEVGAAPVAAARASVASIDGEVAPEGDQADADGAPDERAGRRARPPLPEPWRLSDAAGAPNSAAARRACAEHAAGRLGRSLAPCAELRVLSVAGSALPDAALAALLDGVAAAGRVEVVDCARNGGRRLAGVAAARLLRAASGLRALDLSHNEMSALDAVPLLRALRQHSSLRRLDLSNNRLGAYESVRVGDTIAPPPPLPPPPPADAKKDALSAHAAATSAAASARAAHAEVAELVDTPRQGLRELGASLRHNWALEDLRLAANGLGAVAEPARVVGDEPLLAIASGAAGPLPPTLRSAAAEAQAAAVKAEEAAAAAAQQPPLSAAAAAARAPLARARAAAAALRALAPARWAELTAPEDVLPGDALRAMCAALALVGAPEHQHLLDEWRALRADLRRSRAAARLPWGPSLASAISALACAPHGADAARCARAAALLPTDGDAVALRRYGVRALDALAETVRATLVARPLALALAPAELPRQYEPAVDDAPAASTGSTGALTTPARAGAAGKGAANKVGSRPTSALPKASAKPPSAGKGRKASIMPAPPAETDELREGAGRVLPDAIVLSAQFAALRSTPLDARPPAGVDAPVLAAVGAPAAAPVRPGPAAAAPEPSPVPRQADAALKRGLGEQLAPLPRRPEPPAGAKPALEALVLARALRDACMLPLRTLDLAANPHIGGARELAALGAALTVRGSVRTLRVDGWDAPGSSGAHALGGHLASDRPASTLRSLIAAERAADKAAISRALAHDAAARWAAWLNRRHAMATEADLLALMPHVVRERVRALLRAFGARPPARGAGDLAADLAAAAPAHAPAHAGRTMPAAFAAASADEGALDCALVLRALGAADAAGAHANASRLLPRIGLLSWLIDIGAAELDSVCDAELGAHAAAGASRFVPHAEAGARCGQPPRDGEGADAAADALADAVSAACAARAFAAAHERGVDDTDDDAGVPASAVLTLVHLLLAHTHADALAAADAPPAPPAPAAEWARACALALVRTDCYFQPLRGRPLRLAPAHFERIAASTRPSDAMLRVREMLLSPSGAAVAAGLPAVRSYARTARQLDELLHAAVLPSSALVDDGASILGALSAAFDDVIAREHAPDDLRARARADRAYWQAEQIAALDVPTEWAKVLRWMCQALPEDDMPAASTTLLARAEPLHPASEYETAGHFALRYEALIRRPFKAGRIALALMRVDVCATTSDDGTPPAADATDAAMRAPVVEEGQWLVHAVRVDVEPSWEPLDAVHTWFDMPPFSSDLSAAETA</sequence>
<feature type="domain" description="EF-hand" evidence="6">
    <location>
        <begin position="51"/>
        <end position="86"/>
    </location>
</feature>
<dbReference type="PANTHER" id="PTHR24113">
    <property type="entry name" value="RAN GTPASE-ACTIVATING PROTEIN 1"/>
    <property type="match status" value="1"/>
</dbReference>
<feature type="compositionally biased region" description="Low complexity" evidence="5">
    <location>
        <begin position="1839"/>
        <end position="1849"/>
    </location>
</feature>
<dbReference type="InterPro" id="IPR011992">
    <property type="entry name" value="EF-hand-dom_pair"/>
</dbReference>
<accession>A0A8J6C9K0</accession>
<proteinExistence type="predicted"/>
<feature type="compositionally biased region" description="Pro residues" evidence="5">
    <location>
        <begin position="1506"/>
        <end position="1517"/>
    </location>
</feature>
<dbReference type="SUPFAM" id="SSF52047">
    <property type="entry name" value="RNI-like"/>
    <property type="match status" value="2"/>
</dbReference>
<protein>
    <recommendedName>
        <fullName evidence="6">EF-hand domain-containing protein</fullName>
    </recommendedName>
</protein>
<reference evidence="7" key="1">
    <citation type="submission" date="2021-05" db="EMBL/GenBank/DDBJ databases">
        <title>The genome of the haptophyte Pavlova lutheri (Diacronema luteri, Pavlovales) - a model for lipid biosynthesis in eukaryotic algae.</title>
        <authorList>
            <person name="Hulatt C.J."/>
            <person name="Posewitz M.C."/>
        </authorList>
    </citation>
    <scope>NUCLEOTIDE SEQUENCE</scope>
    <source>
        <strain evidence="7">NIVA-4/92</strain>
    </source>
</reference>
<dbReference type="Gene3D" id="1.10.238.10">
    <property type="entry name" value="EF-hand"/>
    <property type="match status" value="4"/>
</dbReference>
<dbReference type="GO" id="GO:0006913">
    <property type="term" value="P:nucleocytoplasmic transport"/>
    <property type="evidence" value="ECO:0007669"/>
    <property type="project" value="TreeGrafter"/>
</dbReference>
<feature type="region of interest" description="Disordered" evidence="5">
    <location>
        <begin position="1501"/>
        <end position="1522"/>
    </location>
</feature>
<dbReference type="Proteomes" id="UP000751190">
    <property type="component" value="Unassembled WGS sequence"/>
</dbReference>
<feature type="compositionally biased region" description="Acidic residues" evidence="5">
    <location>
        <begin position="1334"/>
        <end position="1346"/>
    </location>
</feature>
<dbReference type="InterPro" id="IPR018247">
    <property type="entry name" value="EF_Hand_1_Ca_BS"/>
</dbReference>
<organism evidence="7 8">
    <name type="scientific">Diacronema lutheri</name>
    <name type="common">Unicellular marine alga</name>
    <name type="synonym">Monochrysis lutheri</name>
    <dbReference type="NCBI Taxonomy" id="2081491"/>
    <lineage>
        <taxon>Eukaryota</taxon>
        <taxon>Haptista</taxon>
        <taxon>Haptophyta</taxon>
        <taxon>Pavlovophyceae</taxon>
        <taxon>Pavlovales</taxon>
        <taxon>Pavlovaceae</taxon>
        <taxon>Diacronema</taxon>
    </lineage>
</organism>
<dbReference type="InterPro" id="IPR032675">
    <property type="entry name" value="LRR_dom_sf"/>
</dbReference>
<feature type="region of interest" description="Disordered" evidence="5">
    <location>
        <begin position="1797"/>
        <end position="1867"/>
    </location>
</feature>
<feature type="domain" description="EF-hand" evidence="6">
    <location>
        <begin position="315"/>
        <end position="350"/>
    </location>
</feature>
<dbReference type="Pfam" id="PF13499">
    <property type="entry name" value="EF-hand_7"/>
    <property type="match status" value="1"/>
</dbReference>
<evidence type="ECO:0000256" key="5">
    <source>
        <dbReference type="SAM" id="MobiDB-lite"/>
    </source>
</evidence>
<feature type="domain" description="EF-hand" evidence="6">
    <location>
        <begin position="91"/>
        <end position="126"/>
    </location>
</feature>
<dbReference type="Pfam" id="PF13202">
    <property type="entry name" value="EF-hand_5"/>
    <property type="match status" value="1"/>
</dbReference>
<keyword evidence="1" id="KW-0343">GTPase activation</keyword>
<dbReference type="SUPFAM" id="SSF47473">
    <property type="entry name" value="EF-hand"/>
    <property type="match status" value="2"/>
</dbReference>
<evidence type="ECO:0000313" key="7">
    <source>
        <dbReference type="EMBL" id="KAG8464649.1"/>
    </source>
</evidence>
<dbReference type="SMART" id="SM00368">
    <property type="entry name" value="LRR_RI"/>
    <property type="match status" value="5"/>
</dbReference>
<feature type="region of interest" description="Disordered" evidence="5">
    <location>
        <begin position="1331"/>
        <end position="1370"/>
    </location>
</feature>
<keyword evidence="3" id="KW-0677">Repeat</keyword>
<dbReference type="GO" id="GO:0031267">
    <property type="term" value="F:small GTPase binding"/>
    <property type="evidence" value="ECO:0007669"/>
    <property type="project" value="TreeGrafter"/>
</dbReference>
<evidence type="ECO:0000313" key="8">
    <source>
        <dbReference type="Proteomes" id="UP000751190"/>
    </source>
</evidence>
<evidence type="ECO:0000256" key="3">
    <source>
        <dbReference type="ARBA" id="ARBA00022737"/>
    </source>
</evidence>
<feature type="compositionally biased region" description="Basic residues" evidence="5">
    <location>
        <begin position="673"/>
        <end position="682"/>
    </location>
</feature>
<dbReference type="GO" id="GO:0005829">
    <property type="term" value="C:cytosol"/>
    <property type="evidence" value="ECO:0007669"/>
    <property type="project" value="TreeGrafter"/>
</dbReference>
<dbReference type="EMBL" id="JAGTXO010000012">
    <property type="protein sequence ID" value="KAG8464649.1"/>
    <property type="molecule type" value="Genomic_DNA"/>
</dbReference>
<dbReference type="GO" id="GO:0048471">
    <property type="term" value="C:perinuclear region of cytoplasm"/>
    <property type="evidence" value="ECO:0007669"/>
    <property type="project" value="TreeGrafter"/>
</dbReference>
<keyword evidence="2" id="KW-0433">Leucine-rich repeat</keyword>
<feature type="domain" description="EF-hand" evidence="6">
    <location>
        <begin position="445"/>
        <end position="480"/>
    </location>
</feature>
<evidence type="ECO:0000256" key="4">
    <source>
        <dbReference type="ARBA" id="ARBA00022837"/>
    </source>
</evidence>
<evidence type="ECO:0000256" key="1">
    <source>
        <dbReference type="ARBA" id="ARBA00022468"/>
    </source>
</evidence>
<feature type="compositionally biased region" description="Low complexity" evidence="5">
    <location>
        <begin position="489"/>
        <end position="508"/>
    </location>
</feature>
<dbReference type="GO" id="GO:0005509">
    <property type="term" value="F:calcium ion binding"/>
    <property type="evidence" value="ECO:0007669"/>
    <property type="project" value="InterPro"/>
</dbReference>
<dbReference type="PROSITE" id="PS00018">
    <property type="entry name" value="EF_HAND_1"/>
    <property type="match status" value="7"/>
</dbReference>
<keyword evidence="4" id="KW-0106">Calcium</keyword>
<feature type="domain" description="EF-hand" evidence="6">
    <location>
        <begin position="141"/>
        <end position="176"/>
    </location>
</feature>
<dbReference type="OrthoDB" id="444540at2759"/>
<feature type="compositionally biased region" description="Low complexity" evidence="5">
    <location>
        <begin position="1802"/>
        <end position="1827"/>
    </location>
</feature>
<feature type="region of interest" description="Disordered" evidence="5">
    <location>
        <begin position="672"/>
        <end position="696"/>
    </location>
</feature>
<dbReference type="PANTHER" id="PTHR24113:SF12">
    <property type="entry name" value="RAN GTPASE-ACTIVATING PROTEIN 1"/>
    <property type="match status" value="1"/>
</dbReference>
<dbReference type="Pfam" id="PF13516">
    <property type="entry name" value="LRR_6"/>
    <property type="match status" value="1"/>
</dbReference>
<keyword evidence="8" id="KW-1185">Reference proteome</keyword>
<feature type="region of interest" description="Disordered" evidence="5">
    <location>
        <begin position="485"/>
        <end position="594"/>
    </location>
</feature>
<feature type="compositionally biased region" description="Acidic residues" evidence="5">
    <location>
        <begin position="514"/>
        <end position="533"/>
    </location>
</feature>
<feature type="domain" description="EF-hand" evidence="6">
    <location>
        <begin position="181"/>
        <end position="216"/>
    </location>
</feature>
<dbReference type="InterPro" id="IPR001611">
    <property type="entry name" value="Leu-rich_rpt"/>
</dbReference>
<dbReference type="GO" id="GO:0005634">
    <property type="term" value="C:nucleus"/>
    <property type="evidence" value="ECO:0007669"/>
    <property type="project" value="TreeGrafter"/>
</dbReference>
<name>A0A8J6C9K0_DIALT</name>
<dbReference type="CDD" id="cd00051">
    <property type="entry name" value="EFh"/>
    <property type="match status" value="2"/>
</dbReference>
<gene>
    <name evidence="7" type="ORF">KFE25_010017</name>
</gene>
<feature type="region of interest" description="Disordered" evidence="5">
    <location>
        <begin position="1171"/>
        <end position="1207"/>
    </location>
</feature>
<evidence type="ECO:0000259" key="6">
    <source>
        <dbReference type="PROSITE" id="PS50222"/>
    </source>
</evidence>
<dbReference type="Gene3D" id="3.80.10.10">
    <property type="entry name" value="Ribonuclease Inhibitor"/>
    <property type="match status" value="2"/>
</dbReference>
<comment type="caution">
    <text evidence="7">The sequence shown here is derived from an EMBL/GenBank/DDBJ whole genome shotgun (WGS) entry which is preliminary data.</text>
</comment>